<proteinExistence type="predicted"/>
<dbReference type="GO" id="GO:0008270">
    <property type="term" value="F:zinc ion binding"/>
    <property type="evidence" value="ECO:0007669"/>
    <property type="project" value="InterPro"/>
</dbReference>
<accession>A0A161N8A9</accession>
<name>A0A161N8A9_TRIIF</name>
<dbReference type="EMBL" id="GEMB01001515">
    <property type="protein sequence ID" value="JAS01642.1"/>
    <property type="molecule type" value="Transcribed_RNA"/>
</dbReference>
<dbReference type="InterPro" id="IPR036875">
    <property type="entry name" value="Znf_CCHC_sf"/>
</dbReference>
<sequence>LSNVVITADLTILVRQCKDFKAMPVTARRPFVVERRICRNCLSGGHLLDRCRSEHSCHMCYRRHHTILHLPSQSTQPPNSSLPVIHQPSVIASLFAASFSDGT</sequence>
<feature type="non-terminal residue" evidence="1">
    <location>
        <position position="1"/>
    </location>
</feature>
<dbReference type="SUPFAM" id="SSF57756">
    <property type="entry name" value="Retrovirus zinc finger-like domains"/>
    <property type="match status" value="1"/>
</dbReference>
<dbReference type="PANTHER" id="PTHR47331">
    <property type="entry name" value="PHD-TYPE DOMAIN-CONTAINING PROTEIN"/>
    <property type="match status" value="1"/>
</dbReference>
<dbReference type="PANTHER" id="PTHR47331:SF1">
    <property type="entry name" value="GAG-LIKE PROTEIN"/>
    <property type="match status" value="1"/>
</dbReference>
<evidence type="ECO:0000313" key="1">
    <source>
        <dbReference type="EMBL" id="JAS01642.1"/>
    </source>
</evidence>
<dbReference type="AlphaFoldDB" id="A0A161N8A9"/>
<reference evidence="1" key="1">
    <citation type="submission" date="2016-04" db="EMBL/GenBank/DDBJ databases">
        <authorList>
            <person name="Calderon-Fernandez G.M.Sr."/>
        </authorList>
    </citation>
    <scope>NUCLEOTIDE SEQUENCE</scope>
    <source>
        <strain evidence="1">Int1</strain>
        <tissue evidence="1">Integument</tissue>
    </source>
</reference>
<dbReference type="GO" id="GO:0003676">
    <property type="term" value="F:nucleic acid binding"/>
    <property type="evidence" value="ECO:0007669"/>
    <property type="project" value="InterPro"/>
</dbReference>
<protein>
    <submittedName>
        <fullName evidence="1">Gag-pol polyprotein</fullName>
    </submittedName>
</protein>
<reference evidence="1" key="2">
    <citation type="journal article" date="2017" name="J. Med. Entomol.">
        <title>Transcriptome Analysis of the Triatoma infestans (Hemiptera: Reduviidae) Integument.</title>
        <authorList>
            <person name="Calderon-Fernandez G.M."/>
            <person name="Moriconi D.E."/>
            <person name="Dulbecco A.B."/>
            <person name="Juarez M.P."/>
        </authorList>
    </citation>
    <scope>NUCLEOTIDE SEQUENCE</scope>
    <source>
        <strain evidence="1">Int1</strain>
        <tissue evidence="1">Integument</tissue>
    </source>
</reference>
<organism evidence="1">
    <name type="scientific">Triatoma infestans</name>
    <name type="common">Assassin bug</name>
    <dbReference type="NCBI Taxonomy" id="30076"/>
    <lineage>
        <taxon>Eukaryota</taxon>
        <taxon>Metazoa</taxon>
        <taxon>Ecdysozoa</taxon>
        <taxon>Arthropoda</taxon>
        <taxon>Hexapoda</taxon>
        <taxon>Insecta</taxon>
        <taxon>Pterygota</taxon>
        <taxon>Neoptera</taxon>
        <taxon>Paraneoptera</taxon>
        <taxon>Hemiptera</taxon>
        <taxon>Heteroptera</taxon>
        <taxon>Panheteroptera</taxon>
        <taxon>Cimicomorpha</taxon>
        <taxon>Reduviidae</taxon>
        <taxon>Triatominae</taxon>
        <taxon>Triatoma</taxon>
    </lineage>
</organism>